<feature type="transmembrane region" description="Helical" evidence="1">
    <location>
        <begin position="21"/>
        <end position="43"/>
    </location>
</feature>
<reference evidence="2 3" key="1">
    <citation type="journal article" date="2016" name="Environ. Microbiol.">
        <title>New Methyloceanibacter diversity from North Sea sediments includes methanotroph containing solely the soluble methane monooxygenase.</title>
        <authorList>
            <person name="Vekeman B."/>
            <person name="Kerckhof F.M."/>
            <person name="Cremers G."/>
            <person name="de Vos P."/>
            <person name="Vandamme P."/>
            <person name="Boon N."/>
            <person name="Op den Camp H.J."/>
            <person name="Heylen K."/>
        </authorList>
    </citation>
    <scope>NUCLEOTIDE SEQUENCE [LARGE SCALE GENOMIC DNA]</scope>
    <source>
        <strain evidence="2 3">R-67177</strain>
    </source>
</reference>
<keyword evidence="1" id="KW-0812">Transmembrane</keyword>
<feature type="transmembrane region" description="Helical" evidence="1">
    <location>
        <begin position="63"/>
        <end position="87"/>
    </location>
</feature>
<dbReference type="AlphaFoldDB" id="A0A1E3WDL8"/>
<dbReference type="Proteomes" id="UP000095042">
    <property type="component" value="Unassembled WGS sequence"/>
</dbReference>
<proteinExistence type="predicted"/>
<keyword evidence="3" id="KW-1185">Reference proteome</keyword>
<organism evidence="2 3">
    <name type="scientific">Methyloceanibacter marginalis</name>
    <dbReference type="NCBI Taxonomy" id="1774971"/>
    <lineage>
        <taxon>Bacteria</taxon>
        <taxon>Pseudomonadati</taxon>
        <taxon>Pseudomonadota</taxon>
        <taxon>Alphaproteobacteria</taxon>
        <taxon>Hyphomicrobiales</taxon>
        <taxon>Hyphomicrobiaceae</taxon>
        <taxon>Methyloceanibacter</taxon>
    </lineage>
</organism>
<comment type="caution">
    <text evidence="2">The sequence shown here is derived from an EMBL/GenBank/DDBJ whole genome shotgun (WGS) entry which is preliminary data.</text>
</comment>
<keyword evidence="1" id="KW-0472">Membrane</keyword>
<sequence>MGKIMIVAEHFRFAERLKEKPLVYPIVYKTVAFTTLLLVAYVLEMMLFGLIGGHGFLASMPALGGSVFGTMALWFIFCVALMPYFAFKEFERAVGPDMIRKLLLGRR</sequence>
<name>A0A1E3WDL8_9HYPH</name>
<dbReference type="EMBL" id="LPWD01000080">
    <property type="protein sequence ID" value="ODS03602.1"/>
    <property type="molecule type" value="Genomic_DNA"/>
</dbReference>
<accession>A0A1E3WDL8</accession>
<evidence type="ECO:0000313" key="2">
    <source>
        <dbReference type="EMBL" id="ODS03602.1"/>
    </source>
</evidence>
<keyword evidence="1" id="KW-1133">Transmembrane helix</keyword>
<dbReference type="RefSeq" id="WP_069623200.1">
    <property type="nucleotide sequence ID" value="NZ_LPWD01000080.1"/>
</dbReference>
<evidence type="ECO:0000313" key="3">
    <source>
        <dbReference type="Proteomes" id="UP000095042"/>
    </source>
</evidence>
<dbReference type="OrthoDB" id="7988398at2"/>
<protein>
    <submittedName>
        <fullName evidence="2">Uncharacterized protein</fullName>
    </submittedName>
</protein>
<evidence type="ECO:0000256" key="1">
    <source>
        <dbReference type="SAM" id="Phobius"/>
    </source>
</evidence>
<gene>
    <name evidence="2" type="ORF">AUC71_08735</name>
</gene>